<dbReference type="EMBL" id="VSRR010080232">
    <property type="protein sequence ID" value="MPC89209.1"/>
    <property type="molecule type" value="Genomic_DNA"/>
</dbReference>
<name>A0A5B7J3H8_PORTR</name>
<dbReference type="AlphaFoldDB" id="A0A5B7J3H8"/>
<evidence type="ECO:0000313" key="2">
    <source>
        <dbReference type="Proteomes" id="UP000324222"/>
    </source>
</evidence>
<accession>A0A5B7J3H8</accession>
<dbReference type="Proteomes" id="UP000324222">
    <property type="component" value="Unassembled WGS sequence"/>
</dbReference>
<reference evidence="1 2" key="1">
    <citation type="submission" date="2019-05" db="EMBL/GenBank/DDBJ databases">
        <title>Another draft genome of Portunus trituberculatus and its Hox gene families provides insights of decapod evolution.</title>
        <authorList>
            <person name="Jeong J.-H."/>
            <person name="Song I."/>
            <person name="Kim S."/>
            <person name="Choi T."/>
            <person name="Kim D."/>
            <person name="Ryu S."/>
            <person name="Kim W."/>
        </authorList>
    </citation>
    <scope>NUCLEOTIDE SEQUENCE [LARGE SCALE GENOMIC DNA]</scope>
    <source>
        <tissue evidence="1">Muscle</tissue>
    </source>
</reference>
<sequence length="136" mass="14995">MAAVWASRRHTPHATRHTHSLLQHSLQVVTTTCTATPLHPSLSRYSLGPEGTHRLLQTHADTRRLSRNTATQSYFHLGEHTRHIEGTMSLVGEGEGEEALWQCESRGTVCWAALGNTSGVNTRLGLNDTLLPTPPR</sequence>
<comment type="caution">
    <text evidence="1">The sequence shown here is derived from an EMBL/GenBank/DDBJ whole genome shotgun (WGS) entry which is preliminary data.</text>
</comment>
<organism evidence="1 2">
    <name type="scientific">Portunus trituberculatus</name>
    <name type="common">Swimming crab</name>
    <name type="synonym">Neptunus trituberculatus</name>
    <dbReference type="NCBI Taxonomy" id="210409"/>
    <lineage>
        <taxon>Eukaryota</taxon>
        <taxon>Metazoa</taxon>
        <taxon>Ecdysozoa</taxon>
        <taxon>Arthropoda</taxon>
        <taxon>Crustacea</taxon>
        <taxon>Multicrustacea</taxon>
        <taxon>Malacostraca</taxon>
        <taxon>Eumalacostraca</taxon>
        <taxon>Eucarida</taxon>
        <taxon>Decapoda</taxon>
        <taxon>Pleocyemata</taxon>
        <taxon>Brachyura</taxon>
        <taxon>Eubrachyura</taxon>
        <taxon>Portunoidea</taxon>
        <taxon>Portunidae</taxon>
        <taxon>Portuninae</taxon>
        <taxon>Portunus</taxon>
    </lineage>
</organism>
<evidence type="ECO:0000313" key="1">
    <source>
        <dbReference type="EMBL" id="MPC89209.1"/>
    </source>
</evidence>
<keyword evidence="2" id="KW-1185">Reference proteome</keyword>
<proteinExistence type="predicted"/>
<gene>
    <name evidence="1" type="ORF">E2C01_084145</name>
</gene>
<protein>
    <submittedName>
        <fullName evidence="1">Uncharacterized protein</fullName>
    </submittedName>
</protein>